<evidence type="ECO:0000256" key="2">
    <source>
        <dbReference type="ARBA" id="ARBA00022525"/>
    </source>
</evidence>
<dbReference type="InterPro" id="IPR003598">
    <property type="entry name" value="Ig_sub2"/>
</dbReference>
<dbReference type="Pfam" id="PF00090">
    <property type="entry name" value="TSP_1"/>
    <property type="match status" value="1"/>
</dbReference>
<dbReference type="SUPFAM" id="SSF82895">
    <property type="entry name" value="TSP-1 type 1 repeat"/>
    <property type="match status" value="1"/>
</dbReference>
<dbReference type="InterPro" id="IPR056258">
    <property type="entry name" value="CILP-1/2_C"/>
</dbReference>
<protein>
    <submittedName>
        <fullName evidence="9">Cartilage intermediate layer protein 1-like</fullName>
    </submittedName>
</protein>
<keyword evidence="3" id="KW-0272">Extracellular matrix</keyword>
<sequence length="1185" mass="133323">MSELNGSYDEPQAWQDGRTEKDVQERTTLAIGITSLVLLGAVAGVGFLAYRTVQEQNTAPDSDSSTQSPNLRTAQLTAIPSTTAIVHASTMKPPTYIRGGTSWLTWEQWTNCDVTCGVGVQIRTRSCYTTLSTKICTGNPQQARTCADWECPSCLNRCIEGIYRDDCVVCVCENDVVIATVNDIAGRPVHNVRISRSEQPHATVATTDENGQFRIDGVCIYSSVLIVEKEQFLTKRVNTSTSSVETNLGGRIASLNIKIDRIEPLRITDHPEDQVSYTGQNVSYYCLAQSNPQPTYYEWFKDGIIIDEVVYGHNNLLYLYNVSKSDEALYTCRANSEVGSMYSLGASLTVIESDEEICNPTPKQELIELPEECRDVSSEKRYYNIEPLRITDHPEDQVSYIGQNVSYSCLAQSNPQPSYYEWFKDGIIIDEVVYGHNNLLFLYNVSKSDEAMYTCRANSEVGSMYSLGASLTVIESDEEICNPTPEQGLIELPEECRDVSSEKRYYDIGKCSNKLCPGCQDTICSVSQDNCCIPLLYSTHNISCDTFDMVVSVITRCSCGPCLKQQVKVEVELYPLLIDHLSELRNFSVKKLKLRKQTAKHFRYVPPSITLNASETSSIPLGGSEVTPSMELDIPAGAFHSEDGSVYEGNVKGSITFTDPIADDENDNPLRVDGDMELFIDAEKANIDPSSDDLPHLWFLNQESGEWENIGDLRVSSENRKKRNLESRTFLVGNINVLAYDLTDLPACNIDQFVNTRNVCYLKVRVYEGETMLHPLSGVELTAITNEQIVFDRYAPDFGRGRFSFFNRATTGVDGSACVRTFCARNDSFYVINVSTKYVGTYLTVHDPRSVSAASHSGTWPQDLLNTVELSDGSTEPSIFITMKGLTPQMADSKSYYGGWWYYDYKYEYELYDYEQYENREFGPFYWHWWDYYLAKDACMMANNTENHVVFTGKGRHGDAFAYNTEPYDIWNSNDDYEKLRTELSWYPYEGELKRSCFIKILVDSDRSERFRVSSFGGGSTAAGDAMYGIRIDYSKPNPPNSEISNKTAACIEFKCSGFIRTGDPYEEDGVLGDDQTVMEIAPTSTSYKRCILKYPDQVNTHFFDFVISSDVQDEYRRVRVKIPSNTLYPDIKTGLYASSGSGNTSYVNVMENCYAGDERASLINGYPDRPGQNYALEYECTTNT</sequence>
<dbReference type="InterPro" id="IPR056255">
    <property type="entry name" value="CILP-1/2_dom"/>
</dbReference>
<keyword evidence="4" id="KW-0325">Glycoprotein</keyword>
<dbReference type="GeneID" id="102806252"/>
<feature type="domain" description="Ig-like" evidence="7">
    <location>
        <begin position="264"/>
        <end position="349"/>
    </location>
</feature>
<dbReference type="Pfam" id="PF23708">
    <property type="entry name" value="CILP_5th"/>
    <property type="match status" value="1"/>
</dbReference>
<dbReference type="PROSITE" id="PS50835">
    <property type="entry name" value="IG_LIKE"/>
    <property type="match status" value="2"/>
</dbReference>
<evidence type="ECO:0000259" key="7">
    <source>
        <dbReference type="PROSITE" id="PS50835"/>
    </source>
</evidence>
<keyword evidence="6" id="KW-0472">Membrane</keyword>
<dbReference type="InterPro" id="IPR036179">
    <property type="entry name" value="Ig-like_dom_sf"/>
</dbReference>
<dbReference type="InterPro" id="IPR039675">
    <property type="entry name" value="CILP1/CILP2"/>
</dbReference>
<feature type="domain" description="Ig-like" evidence="7">
    <location>
        <begin position="387"/>
        <end position="472"/>
    </location>
</feature>
<gene>
    <name evidence="9" type="primary">LOC102806252</name>
</gene>
<dbReference type="Pfam" id="PF23730">
    <property type="entry name" value="CILP_8th"/>
    <property type="match status" value="1"/>
</dbReference>
<organism evidence="8 9">
    <name type="scientific">Saccoglossus kowalevskii</name>
    <name type="common">Acorn worm</name>
    <dbReference type="NCBI Taxonomy" id="10224"/>
    <lineage>
        <taxon>Eukaryota</taxon>
        <taxon>Metazoa</taxon>
        <taxon>Hemichordata</taxon>
        <taxon>Enteropneusta</taxon>
        <taxon>Harrimaniidae</taxon>
        <taxon>Saccoglossus</taxon>
    </lineage>
</organism>
<dbReference type="PANTHER" id="PTHR15031:SF6">
    <property type="entry name" value="CARTILAGE INTERMEDIATE LAYER PROTEIN 1-LIKE ISOFORM X1"/>
    <property type="match status" value="1"/>
</dbReference>
<evidence type="ECO:0000256" key="6">
    <source>
        <dbReference type="SAM" id="Phobius"/>
    </source>
</evidence>
<dbReference type="Pfam" id="PF13927">
    <property type="entry name" value="Ig_3"/>
    <property type="match status" value="2"/>
</dbReference>
<dbReference type="InterPro" id="IPR007110">
    <property type="entry name" value="Ig-like_dom"/>
</dbReference>
<dbReference type="Gene3D" id="2.20.100.10">
    <property type="entry name" value="Thrombospondin type-1 (TSP1) repeat"/>
    <property type="match status" value="1"/>
</dbReference>
<dbReference type="Proteomes" id="UP000694865">
    <property type="component" value="Unplaced"/>
</dbReference>
<dbReference type="SUPFAM" id="SSF49464">
    <property type="entry name" value="Carboxypeptidase regulatory domain-like"/>
    <property type="match status" value="1"/>
</dbReference>
<dbReference type="SMART" id="SM00409">
    <property type="entry name" value="IG"/>
    <property type="match status" value="2"/>
</dbReference>
<evidence type="ECO:0000313" key="9">
    <source>
        <dbReference type="RefSeq" id="XP_006822397.1"/>
    </source>
</evidence>
<dbReference type="RefSeq" id="XP_006822397.1">
    <property type="nucleotide sequence ID" value="XM_006822334.1"/>
</dbReference>
<name>A0ABM0MQV6_SACKO</name>
<dbReference type="SUPFAM" id="SSF48726">
    <property type="entry name" value="Immunoglobulin"/>
    <property type="match status" value="2"/>
</dbReference>
<reference evidence="9" key="1">
    <citation type="submission" date="2025-08" db="UniProtKB">
        <authorList>
            <consortium name="RefSeq"/>
        </authorList>
    </citation>
    <scope>IDENTIFICATION</scope>
    <source>
        <tissue evidence="9">Testes</tissue>
    </source>
</reference>
<dbReference type="PANTHER" id="PTHR15031">
    <property type="entry name" value="CARTILAGE INTERMEDIATE LAYER PROTEIN CLIP"/>
    <property type="match status" value="1"/>
</dbReference>
<accession>A0ABM0MQV6</accession>
<dbReference type="InterPro" id="IPR000884">
    <property type="entry name" value="TSP1_rpt"/>
</dbReference>
<proteinExistence type="predicted"/>
<evidence type="ECO:0000256" key="3">
    <source>
        <dbReference type="ARBA" id="ARBA00022530"/>
    </source>
</evidence>
<dbReference type="SMART" id="SM00408">
    <property type="entry name" value="IGc2"/>
    <property type="match status" value="2"/>
</dbReference>
<keyword evidence="2" id="KW-0964">Secreted</keyword>
<feature type="region of interest" description="Disordered" evidence="5">
    <location>
        <begin position="1"/>
        <end position="21"/>
    </location>
</feature>
<evidence type="ECO:0000256" key="5">
    <source>
        <dbReference type="SAM" id="MobiDB-lite"/>
    </source>
</evidence>
<dbReference type="PROSITE" id="PS50092">
    <property type="entry name" value="TSP1"/>
    <property type="match status" value="1"/>
</dbReference>
<dbReference type="InterPro" id="IPR003599">
    <property type="entry name" value="Ig_sub"/>
</dbReference>
<keyword evidence="6" id="KW-1133">Transmembrane helix</keyword>
<evidence type="ECO:0000313" key="8">
    <source>
        <dbReference type="Proteomes" id="UP000694865"/>
    </source>
</evidence>
<dbReference type="InterPro" id="IPR008969">
    <property type="entry name" value="CarboxyPept-like_regulatory"/>
</dbReference>
<dbReference type="Gene3D" id="2.60.40.10">
    <property type="entry name" value="Immunoglobulins"/>
    <property type="match status" value="2"/>
</dbReference>
<dbReference type="InterPro" id="IPR056257">
    <property type="entry name" value="CILP-1/2_8th"/>
</dbReference>
<comment type="subcellular location">
    <subcellularLocation>
        <location evidence="1">Secreted</location>
        <location evidence="1">Extracellular space</location>
        <location evidence="1">Extracellular matrix</location>
    </subcellularLocation>
</comment>
<feature type="transmembrane region" description="Helical" evidence="6">
    <location>
        <begin position="28"/>
        <end position="50"/>
    </location>
</feature>
<dbReference type="InterPro" id="IPR013783">
    <property type="entry name" value="Ig-like_fold"/>
</dbReference>
<keyword evidence="6" id="KW-0812">Transmembrane</keyword>
<keyword evidence="8" id="KW-1185">Reference proteome</keyword>
<evidence type="ECO:0000256" key="1">
    <source>
        <dbReference type="ARBA" id="ARBA00004498"/>
    </source>
</evidence>
<dbReference type="SMART" id="SM00209">
    <property type="entry name" value="TSP1"/>
    <property type="match status" value="1"/>
</dbReference>
<dbReference type="Pfam" id="PF23599">
    <property type="entry name" value="CILP_C"/>
    <property type="match status" value="1"/>
</dbReference>
<dbReference type="InterPro" id="IPR036383">
    <property type="entry name" value="TSP1_rpt_sf"/>
</dbReference>
<evidence type="ECO:0000256" key="4">
    <source>
        <dbReference type="ARBA" id="ARBA00023180"/>
    </source>
</evidence>